<protein>
    <submittedName>
        <fullName evidence="8">Lipolytic enzyme, G-D-S-L family</fullName>
    </submittedName>
</protein>
<dbReference type="Pfam" id="PF13472">
    <property type="entry name" value="Lipase_GDSL_2"/>
    <property type="match status" value="1"/>
</dbReference>
<dbReference type="Pfam" id="PF22244">
    <property type="entry name" value="GCE_fung"/>
    <property type="match status" value="1"/>
</dbReference>
<feature type="chain" id="PRO_5004163814" evidence="5">
    <location>
        <begin position="20"/>
        <end position="694"/>
    </location>
</feature>
<keyword evidence="1" id="KW-0719">Serine esterase</keyword>
<dbReference type="OrthoDB" id="9809261at2"/>
<dbReference type="Gene3D" id="3.40.50.1820">
    <property type="entry name" value="alpha/beta hydrolase"/>
    <property type="match status" value="1"/>
</dbReference>
<feature type="region of interest" description="Disordered" evidence="4">
    <location>
        <begin position="49"/>
        <end position="71"/>
    </location>
</feature>
<dbReference type="STRING" id="234267.Acid_2664"/>
<dbReference type="SUPFAM" id="SSF52266">
    <property type="entry name" value="SGNH hydrolase"/>
    <property type="match status" value="1"/>
</dbReference>
<dbReference type="InterPro" id="IPR054579">
    <property type="entry name" value="GCE-like_dom"/>
</dbReference>
<dbReference type="InterPro" id="IPR051532">
    <property type="entry name" value="Ester_Hydrolysis_Enzymes"/>
</dbReference>
<evidence type="ECO:0000256" key="2">
    <source>
        <dbReference type="ARBA" id="ARBA00022729"/>
    </source>
</evidence>
<feature type="compositionally biased region" description="Polar residues" evidence="4">
    <location>
        <begin position="56"/>
        <end position="71"/>
    </location>
</feature>
<reference evidence="8" key="1">
    <citation type="submission" date="2006-10" db="EMBL/GenBank/DDBJ databases">
        <title>Complete sequence of Solibacter usitatus Ellin6076.</title>
        <authorList>
            <consortium name="US DOE Joint Genome Institute"/>
            <person name="Copeland A."/>
            <person name="Lucas S."/>
            <person name="Lapidus A."/>
            <person name="Barry K."/>
            <person name="Detter J.C."/>
            <person name="Glavina del Rio T."/>
            <person name="Hammon N."/>
            <person name="Israni S."/>
            <person name="Dalin E."/>
            <person name="Tice H."/>
            <person name="Pitluck S."/>
            <person name="Thompson L.S."/>
            <person name="Brettin T."/>
            <person name="Bruce D."/>
            <person name="Han C."/>
            <person name="Tapia R."/>
            <person name="Gilna P."/>
            <person name="Schmutz J."/>
            <person name="Larimer F."/>
            <person name="Land M."/>
            <person name="Hauser L."/>
            <person name="Kyrpides N."/>
            <person name="Mikhailova N."/>
            <person name="Janssen P.H."/>
            <person name="Kuske C.R."/>
            <person name="Richardson P."/>
        </authorList>
    </citation>
    <scope>NUCLEOTIDE SEQUENCE</scope>
    <source>
        <strain evidence="8">Ellin6076</strain>
    </source>
</reference>
<dbReference type="CDD" id="cd01820">
    <property type="entry name" value="PAF_acetylesterase_like"/>
    <property type="match status" value="1"/>
</dbReference>
<keyword evidence="2 5" id="KW-0732">Signal</keyword>
<dbReference type="InterPro" id="IPR029058">
    <property type="entry name" value="AB_hydrolase_fold"/>
</dbReference>
<gene>
    <name evidence="8" type="ordered locus">Acid_2664</name>
</gene>
<evidence type="ECO:0000256" key="1">
    <source>
        <dbReference type="ARBA" id="ARBA00022487"/>
    </source>
</evidence>
<dbReference type="AlphaFoldDB" id="Q024C3"/>
<keyword evidence="3" id="KW-0378">Hydrolase</keyword>
<dbReference type="Gene3D" id="3.40.50.1110">
    <property type="entry name" value="SGNH hydrolase"/>
    <property type="match status" value="1"/>
</dbReference>
<evidence type="ECO:0000259" key="7">
    <source>
        <dbReference type="Pfam" id="PF22244"/>
    </source>
</evidence>
<dbReference type="InterPro" id="IPR036514">
    <property type="entry name" value="SGNH_hydro_sf"/>
</dbReference>
<evidence type="ECO:0000313" key="8">
    <source>
        <dbReference type="EMBL" id="ABJ83653.1"/>
    </source>
</evidence>
<dbReference type="InterPro" id="IPR013830">
    <property type="entry name" value="SGNH_hydro"/>
</dbReference>
<feature type="signal peptide" evidence="5">
    <location>
        <begin position="1"/>
        <end position="19"/>
    </location>
</feature>
<organism evidence="8">
    <name type="scientific">Solibacter usitatus (strain Ellin6076)</name>
    <dbReference type="NCBI Taxonomy" id="234267"/>
    <lineage>
        <taxon>Bacteria</taxon>
        <taxon>Pseudomonadati</taxon>
        <taxon>Acidobacteriota</taxon>
        <taxon>Terriglobia</taxon>
        <taxon>Bryobacterales</taxon>
        <taxon>Solibacteraceae</taxon>
        <taxon>Candidatus Solibacter</taxon>
    </lineage>
</organism>
<dbReference type="KEGG" id="sus:Acid_2664"/>
<evidence type="ECO:0000256" key="3">
    <source>
        <dbReference type="ARBA" id="ARBA00022801"/>
    </source>
</evidence>
<name>Q024C3_SOLUE</name>
<dbReference type="GO" id="GO:0004622">
    <property type="term" value="F:phosphatidylcholine lysophospholipase activity"/>
    <property type="evidence" value="ECO:0007669"/>
    <property type="project" value="TreeGrafter"/>
</dbReference>
<dbReference type="InParanoid" id="Q024C3"/>
<dbReference type="PANTHER" id="PTHR30383">
    <property type="entry name" value="THIOESTERASE 1/PROTEASE 1/LYSOPHOSPHOLIPASE L1"/>
    <property type="match status" value="1"/>
</dbReference>
<feature type="domain" description="4-O-methyl-glucuronoyl methylesterase-like" evidence="7">
    <location>
        <begin position="252"/>
        <end position="412"/>
    </location>
</feature>
<dbReference type="PANTHER" id="PTHR30383:SF32">
    <property type="entry name" value="SGNH-HYDROLASE"/>
    <property type="match status" value="1"/>
</dbReference>
<evidence type="ECO:0000256" key="4">
    <source>
        <dbReference type="SAM" id="MobiDB-lite"/>
    </source>
</evidence>
<dbReference type="HOGENOM" id="CLU_396846_0_0_0"/>
<dbReference type="EMBL" id="CP000473">
    <property type="protein sequence ID" value="ABJ83653.1"/>
    <property type="molecule type" value="Genomic_DNA"/>
</dbReference>
<proteinExistence type="predicted"/>
<accession>Q024C3</accession>
<evidence type="ECO:0000259" key="6">
    <source>
        <dbReference type="Pfam" id="PF13472"/>
    </source>
</evidence>
<dbReference type="eggNOG" id="COG2755">
    <property type="taxonomic scope" value="Bacteria"/>
</dbReference>
<sequence precursor="true">MSNLSAVRLSVLALLSAFAAGRASAQPQPMNWTAAEDHRNMMEQLGIKALRPGPSGNESLPNHANYDESQANPFPDLPDVLALNNGKKVTTADMWWKQRRPEIIEAFEREVLGRVPANAPKVTWSITRTQNINVGPIPAVERLLLGHADNSAYPDITVDIQMTLVTPAAARKPVPVMMLFGRGSFPPPPGAPNFNFPPPPPGADPPATQQLLANGWGYAYINPASIQADNGAGLTKGVIGLVNHGQPRKPDDWGALRAWAWGASRGLDYLETDKTIDAKHVGIEGVSRYGKAALVTMAFDTRFAVVLVGSSGAGGAKLHRRNWGEAVENLTGSGEYHWMAGNFLKYGASEATFGSKNAGDLPVDAHELIALCAPRLTFISYGIPEKGDAKWLDHQGSYMAAVAAGPVFRLLGAKDLGTSDDYRKEKMPAVNVGMLDGQLAWRQHDGGHTDGPNWKYFLAWAGKSIPHTPVPVPADQPLARTDPNSALAHEQLLAKAKQGGIDIYFEGDSIARRWGATDYPELLANWKRNFHGWNAADFGWGADRTQNILWRLEHGELDGVNPKIIVLLAGTNNIGEETTAADITRGLRKVVTVLQAKAPTATIVVTGIFPRYDKPAALPVIDEVNRNLAQLAGVRFVNINNKLDATCLNNDKLHPNLKGYQIWADALKPIFRELLGPPAAEDHAPPPTGDPSKK</sequence>
<feature type="domain" description="SGNH hydrolase-type esterase" evidence="6">
    <location>
        <begin position="507"/>
        <end position="662"/>
    </location>
</feature>
<evidence type="ECO:0000256" key="5">
    <source>
        <dbReference type="SAM" id="SignalP"/>
    </source>
</evidence>